<organism evidence="1 2">
    <name type="scientific">Aeromicrobium endophyticum</name>
    <dbReference type="NCBI Taxonomy" id="2292704"/>
    <lineage>
        <taxon>Bacteria</taxon>
        <taxon>Bacillati</taxon>
        <taxon>Actinomycetota</taxon>
        <taxon>Actinomycetes</taxon>
        <taxon>Propionibacteriales</taxon>
        <taxon>Nocardioidaceae</taxon>
        <taxon>Aeromicrobium</taxon>
    </lineage>
</organism>
<reference evidence="1 2" key="1">
    <citation type="submission" date="2018-08" db="EMBL/GenBank/DDBJ databases">
        <title>Aeromicrobium sp. M2KJ-4, whole genome shotgun sequence.</title>
        <authorList>
            <person name="Tuo L."/>
        </authorList>
    </citation>
    <scope>NUCLEOTIDE SEQUENCE [LARGE SCALE GENOMIC DNA]</scope>
    <source>
        <strain evidence="1 2">M2KJ-4</strain>
    </source>
</reference>
<proteinExistence type="predicted"/>
<sequence length="294" mass="31536">MRLTTSGSIPRFDHSLLVEALVPLREEWAALRFDSAGLVVNPVTGTSVDTLRLVEGRHRSPGARYEIVTRTPAIHSDPQRPDDIGTPTGEVVETVSQLTLRSDDARALAVTLADRTGLWTIDVDVVHGRIPRVDLTAQADATAMLIEGGAPRWLARRVGGDATGNATIDLATFEHRTTSTFFDGEGRLRLVHATGSATVTPTPAAWDVVASADLGGKGLGRLALRLFGTRIQRSFDTSAAAYWRGLPETVGPTQTLLSQLRTVVDGEGGVAPLLHLALWDPAQLEPLEAKYGLE</sequence>
<dbReference type="AlphaFoldDB" id="A0A371PB96"/>
<comment type="caution">
    <text evidence="1">The sequence shown here is derived from an EMBL/GenBank/DDBJ whole genome shotgun (WGS) entry which is preliminary data.</text>
</comment>
<evidence type="ECO:0000313" key="1">
    <source>
        <dbReference type="EMBL" id="REK73199.1"/>
    </source>
</evidence>
<protein>
    <submittedName>
        <fullName evidence="1">Uncharacterized protein</fullName>
    </submittedName>
</protein>
<dbReference type="EMBL" id="QUBR01000001">
    <property type="protein sequence ID" value="REK73199.1"/>
    <property type="molecule type" value="Genomic_DNA"/>
</dbReference>
<dbReference type="OrthoDB" id="3420364at2"/>
<dbReference type="RefSeq" id="WP_119703312.1">
    <property type="nucleotide sequence ID" value="NZ_JBHSOI010000001.1"/>
</dbReference>
<name>A0A371PB96_9ACTN</name>
<accession>A0A371PB96</accession>
<dbReference type="Proteomes" id="UP000265581">
    <property type="component" value="Unassembled WGS sequence"/>
</dbReference>
<keyword evidence="2" id="KW-1185">Reference proteome</keyword>
<evidence type="ECO:0000313" key="2">
    <source>
        <dbReference type="Proteomes" id="UP000265581"/>
    </source>
</evidence>
<gene>
    <name evidence="1" type="ORF">DX116_06420</name>
</gene>